<dbReference type="AlphaFoldDB" id="A0AAJ4TWB2"/>
<protein>
    <submittedName>
        <fullName evidence="2">Uncharacterized protein</fullName>
    </submittedName>
</protein>
<accession>A0AAJ4TWB2</accession>
<keyword evidence="3" id="KW-1185">Reference proteome</keyword>
<gene>
    <name evidence="2" type="ORF">KYI11_11915</name>
</gene>
<dbReference type="Proteomes" id="UP000826802">
    <property type="component" value="Chromosome"/>
</dbReference>
<feature type="region of interest" description="Disordered" evidence="1">
    <location>
        <begin position="1"/>
        <end position="24"/>
    </location>
</feature>
<evidence type="ECO:0000313" key="3">
    <source>
        <dbReference type="Proteomes" id="UP000826802"/>
    </source>
</evidence>
<sequence length="119" mass="13460">MSKSIVIPTTERPAGTIVPDNERIVPNGDVENSIVYVERDENELAGMLRNPYQPLIEDNVEGNKDREDELDILIGLSPIELPLNRSILDKDHPLNNAKDDNQNNDNQKLNDDDKEDIDI</sequence>
<organism evidence="2 3">
    <name type="scientific">Macrococcoides bohemicum</name>
    <dbReference type="NCBI Taxonomy" id="1903056"/>
    <lineage>
        <taxon>Bacteria</taxon>
        <taxon>Bacillati</taxon>
        <taxon>Bacillota</taxon>
        <taxon>Bacilli</taxon>
        <taxon>Bacillales</taxon>
        <taxon>Staphylococcaceae</taxon>
        <taxon>Macrococcoides</taxon>
    </lineage>
</organism>
<dbReference type="EMBL" id="CP079981">
    <property type="protein sequence ID" value="QYA42281.1"/>
    <property type="molecule type" value="Genomic_DNA"/>
</dbReference>
<feature type="region of interest" description="Disordered" evidence="1">
    <location>
        <begin position="89"/>
        <end position="119"/>
    </location>
</feature>
<name>A0AAJ4TWB2_9STAP</name>
<proteinExistence type="predicted"/>
<reference evidence="2 3" key="1">
    <citation type="submission" date="2021-07" db="EMBL/GenBank/DDBJ databases">
        <title>Prevalence and characterization of methicillin-resistant Macrococcus spp. in food producing animals and meat in Switzerland in 2019.</title>
        <authorList>
            <person name="Keller J.E."/>
            <person name="Schwendener S."/>
            <person name="Neuenschwander J."/>
            <person name="Overesch G."/>
            <person name="Perreten V."/>
        </authorList>
    </citation>
    <scope>NUCLEOTIDE SEQUENCE [LARGE SCALE GENOMIC DNA]</scope>
    <source>
        <strain evidence="2 3">19Msa0936</strain>
    </source>
</reference>
<evidence type="ECO:0000313" key="2">
    <source>
        <dbReference type="EMBL" id="QYA42281.1"/>
    </source>
</evidence>
<dbReference type="RefSeq" id="WP_219497821.1">
    <property type="nucleotide sequence ID" value="NZ_CP079981.1"/>
</dbReference>
<feature type="compositionally biased region" description="Basic and acidic residues" evidence="1">
    <location>
        <begin position="89"/>
        <end position="101"/>
    </location>
</feature>
<evidence type="ECO:0000256" key="1">
    <source>
        <dbReference type="SAM" id="MobiDB-lite"/>
    </source>
</evidence>